<dbReference type="AlphaFoldDB" id="A0A3G9G056"/>
<proteinExistence type="predicted"/>
<dbReference type="SUPFAM" id="SSF50993">
    <property type="entry name" value="Peptidase/esterase 'gauge' domain"/>
    <property type="match status" value="1"/>
</dbReference>
<evidence type="ECO:0000256" key="2">
    <source>
        <dbReference type="ARBA" id="ARBA00022801"/>
    </source>
</evidence>
<dbReference type="InterPro" id="IPR002470">
    <property type="entry name" value="Peptidase_S9A"/>
</dbReference>
<evidence type="ECO:0000256" key="3">
    <source>
        <dbReference type="ARBA" id="ARBA00022825"/>
    </source>
</evidence>
<dbReference type="PRINTS" id="PR00862">
    <property type="entry name" value="PROLIGOPTASE"/>
</dbReference>
<dbReference type="InterPro" id="IPR023302">
    <property type="entry name" value="Pept_S9A_N"/>
</dbReference>
<dbReference type="OrthoDB" id="9801421at2"/>
<dbReference type="SUPFAM" id="SSF53474">
    <property type="entry name" value="alpha/beta-Hydrolases"/>
    <property type="match status" value="1"/>
</dbReference>
<name>A0A3G9G056_9CAUL</name>
<dbReference type="InterPro" id="IPR001375">
    <property type="entry name" value="Peptidase_S9_cat"/>
</dbReference>
<evidence type="ECO:0000256" key="1">
    <source>
        <dbReference type="ARBA" id="ARBA00022670"/>
    </source>
</evidence>
<dbReference type="PANTHER" id="PTHR42881">
    <property type="entry name" value="PROLYL ENDOPEPTIDASE"/>
    <property type="match status" value="1"/>
</dbReference>
<organism evidence="6 7">
    <name type="scientific">Asticcacaulis excentricus</name>
    <dbReference type="NCBI Taxonomy" id="78587"/>
    <lineage>
        <taxon>Bacteria</taxon>
        <taxon>Pseudomonadati</taxon>
        <taxon>Pseudomonadota</taxon>
        <taxon>Alphaproteobacteria</taxon>
        <taxon>Caulobacterales</taxon>
        <taxon>Caulobacteraceae</taxon>
        <taxon>Asticcacaulis</taxon>
    </lineage>
</organism>
<dbReference type="Pfam" id="PF00326">
    <property type="entry name" value="Peptidase_S9"/>
    <property type="match status" value="1"/>
</dbReference>
<sequence>MNEALYFVKYFMRIRHYIFVRLPSGLAKGAKAEVSFRQNQPRETLHMSNTSLSRQALRMAASLLILGAMPLTSQAQMTNITTVAKSTPANPASLTPDAADPRQYLEEVEGEKSLAWVKAQNERSLKRLTSDPRFAQYEADVLKIVEATDRIPSPGFANGGFIDNFWQDKDHVRGIWRRTDKASYLAGAPKWDILLDFDALAKAEGQNWVYKGASCLPPQNTRCLINLSNGGKDAVTVREYDLTTKSFVEGGFTLPEGKQIVTWKDKDTLYVAREWTPGEVTPSGYAFVTKVLKRGQSLDQALEIHRGEKTDMMAYRTVLRDIDGNYVMDYAERRPSFFEVDTTWFTDAGEVKLPLPLTSEMNAYYKGQAVFSLKDDWTSAKGTKYPSGAVIAFDLKAALKDPKNVEPSVIFAPNDHQSVAGIGQTKNHLVLSILSNVTGQVQSVSLVNGQWVLKPLPLPENSSLSLGSTDDESDQLFAWSTGYLQPSTLYIADADKTTVTKLKASPERFNAEGLKVEQHWATSKDGTKVPYFVVMKKDTKLDGNTPTLLYAYGGFEISLTPSYSGAIGKLWLEKGGAYVLANIRGGGEFGPKWHEAGLKTKRQVIYDDFQAVAEDLIKSKITSPRRLGIMGGSNGGLLMGVQLTQRPDLWNAVVVQVPLLDMLRYHTLLAGASWQGEYGRPDVPEEAAFLKTISPYHNLKAGVKYPEPFFVTSTKDDRVHPGHARKMAALMGDMGLPFLYYENTDGGHSAAANLKETAKRNALEYTYLAQKLMD</sequence>
<dbReference type="GO" id="GO:0005829">
    <property type="term" value="C:cytosol"/>
    <property type="evidence" value="ECO:0007669"/>
    <property type="project" value="TreeGrafter"/>
</dbReference>
<dbReference type="GO" id="GO:0006508">
    <property type="term" value="P:proteolysis"/>
    <property type="evidence" value="ECO:0007669"/>
    <property type="project" value="UniProtKB-KW"/>
</dbReference>
<dbReference type="GO" id="GO:0004252">
    <property type="term" value="F:serine-type endopeptidase activity"/>
    <property type="evidence" value="ECO:0007669"/>
    <property type="project" value="UniProtKB-EC"/>
</dbReference>
<dbReference type="InterPro" id="IPR029058">
    <property type="entry name" value="AB_hydrolase_fold"/>
</dbReference>
<dbReference type="GO" id="GO:0070012">
    <property type="term" value="F:oligopeptidase activity"/>
    <property type="evidence" value="ECO:0007669"/>
    <property type="project" value="TreeGrafter"/>
</dbReference>
<dbReference type="Gene3D" id="3.40.50.1820">
    <property type="entry name" value="alpha/beta hydrolase"/>
    <property type="match status" value="1"/>
</dbReference>
<reference evidence="7" key="1">
    <citation type="journal article" date="2017" name="Biotechnol. Biofuels">
        <title>Evaluation of environmental bacterial communities as a factor affecting the growth of duckweed Lemna minor.</title>
        <authorList>
            <person name="Ishizawa H."/>
            <person name="Kuroda M."/>
            <person name="Morikawa M."/>
            <person name="Ike M."/>
        </authorList>
    </citation>
    <scope>NUCLEOTIDE SEQUENCE [LARGE SCALE GENOMIC DNA]</scope>
    <source>
        <strain evidence="7">M6</strain>
    </source>
</reference>
<keyword evidence="1" id="KW-0645">Protease</keyword>
<feature type="domain" description="Peptidase S9 prolyl oligopeptidase catalytic" evidence="4">
    <location>
        <begin position="569"/>
        <end position="772"/>
    </location>
</feature>
<accession>A0A3G9G056</accession>
<keyword evidence="3" id="KW-0720">Serine protease</keyword>
<dbReference type="Gene3D" id="2.130.10.120">
    <property type="entry name" value="Prolyl oligopeptidase, N-terminal domain"/>
    <property type="match status" value="1"/>
</dbReference>
<evidence type="ECO:0000259" key="4">
    <source>
        <dbReference type="Pfam" id="PF00326"/>
    </source>
</evidence>
<evidence type="ECO:0000313" key="7">
    <source>
        <dbReference type="Proteomes" id="UP000278756"/>
    </source>
</evidence>
<dbReference type="Pfam" id="PF02897">
    <property type="entry name" value="Peptidase_S9_N"/>
    <property type="match status" value="1"/>
</dbReference>
<protein>
    <submittedName>
        <fullName evidence="6">Prolyl endopeptidase</fullName>
        <ecNumber evidence="6">3.4.21.26</ecNumber>
    </submittedName>
</protein>
<dbReference type="EMBL" id="AP018827">
    <property type="protein sequence ID" value="BBF80712.1"/>
    <property type="molecule type" value="Genomic_DNA"/>
</dbReference>
<dbReference type="PANTHER" id="PTHR42881:SF13">
    <property type="entry name" value="PROLYL ENDOPEPTIDASE"/>
    <property type="match status" value="1"/>
</dbReference>
<dbReference type="InterPro" id="IPR051167">
    <property type="entry name" value="Prolyl_oligopep/macrocyclase"/>
</dbReference>
<evidence type="ECO:0000259" key="5">
    <source>
        <dbReference type="Pfam" id="PF02897"/>
    </source>
</evidence>
<dbReference type="Proteomes" id="UP000278756">
    <property type="component" value="Chromosome 1"/>
</dbReference>
<evidence type="ECO:0000313" key="6">
    <source>
        <dbReference type="EMBL" id="BBF80712.1"/>
    </source>
</evidence>
<reference evidence="7" key="2">
    <citation type="journal article" date="2017" name="Plant Physiol. Biochem.">
        <title>Differential oxidative and antioxidative response of duckweed Lemna minor toward plant growth promoting/inhibiting bacteria.</title>
        <authorList>
            <person name="Ishizawa H."/>
            <person name="Kuroda M."/>
            <person name="Morikawa M."/>
            <person name="Ike M."/>
        </authorList>
    </citation>
    <scope>NUCLEOTIDE SEQUENCE [LARGE SCALE GENOMIC DNA]</scope>
    <source>
        <strain evidence="7">M6</strain>
    </source>
</reference>
<gene>
    <name evidence="6" type="ORF">EM6_1297</name>
</gene>
<dbReference type="EC" id="3.4.21.26" evidence="6"/>
<keyword evidence="2 6" id="KW-0378">Hydrolase</keyword>
<feature type="domain" description="Peptidase S9A N-terminal" evidence="5">
    <location>
        <begin position="98"/>
        <end position="504"/>
    </location>
</feature>